<keyword evidence="9" id="KW-1185">Reference proteome</keyword>
<dbReference type="InterPro" id="IPR023210">
    <property type="entry name" value="NADP_OxRdtase_dom"/>
</dbReference>
<dbReference type="Pfam" id="PF00248">
    <property type="entry name" value="Aldo_ket_red"/>
    <property type="match status" value="1"/>
</dbReference>
<evidence type="ECO:0000256" key="1">
    <source>
        <dbReference type="ARBA" id="ARBA00007905"/>
    </source>
</evidence>
<dbReference type="PANTHER" id="PTHR43827">
    <property type="entry name" value="2,5-DIKETO-D-GLUCONIC ACID REDUCTASE"/>
    <property type="match status" value="1"/>
</dbReference>
<name>A0A6A6NRQ2_9PEZI</name>
<dbReference type="InterPro" id="IPR018170">
    <property type="entry name" value="Aldo/ket_reductase_CS"/>
</dbReference>
<proteinExistence type="inferred from homology"/>
<dbReference type="EMBL" id="MU001691">
    <property type="protein sequence ID" value="KAF2454480.1"/>
    <property type="molecule type" value="Genomic_DNA"/>
</dbReference>
<dbReference type="Proteomes" id="UP000799766">
    <property type="component" value="Unassembled WGS sequence"/>
</dbReference>
<feature type="active site" description="Proton donor" evidence="4">
    <location>
        <position position="63"/>
    </location>
</feature>
<dbReference type="FunFam" id="3.20.20.100:FF:000002">
    <property type="entry name" value="2,5-diketo-D-gluconic acid reductase A"/>
    <property type="match status" value="1"/>
</dbReference>
<evidence type="ECO:0000313" key="8">
    <source>
        <dbReference type="EMBL" id="KAF2454480.1"/>
    </source>
</evidence>
<feature type="site" description="Lowers pKa of active site Tyr" evidence="6">
    <location>
        <position position="88"/>
    </location>
</feature>
<dbReference type="InterPro" id="IPR036812">
    <property type="entry name" value="NAD(P)_OxRdtase_dom_sf"/>
</dbReference>
<evidence type="ECO:0000259" key="7">
    <source>
        <dbReference type="Pfam" id="PF00248"/>
    </source>
</evidence>
<dbReference type="PIRSF" id="PIRSF000097">
    <property type="entry name" value="AKR"/>
    <property type="match status" value="1"/>
</dbReference>
<evidence type="ECO:0000313" key="9">
    <source>
        <dbReference type="Proteomes" id="UP000799766"/>
    </source>
</evidence>
<dbReference type="AlphaFoldDB" id="A0A6A6NRQ2"/>
<comment type="similarity">
    <text evidence="1">Belongs to the aldo/keto reductase family.</text>
</comment>
<dbReference type="GO" id="GO:0016616">
    <property type="term" value="F:oxidoreductase activity, acting on the CH-OH group of donors, NAD or NADP as acceptor"/>
    <property type="evidence" value="ECO:0007669"/>
    <property type="project" value="UniProtKB-ARBA"/>
</dbReference>
<organism evidence="8 9">
    <name type="scientific">Lineolata rhizophorae</name>
    <dbReference type="NCBI Taxonomy" id="578093"/>
    <lineage>
        <taxon>Eukaryota</taxon>
        <taxon>Fungi</taxon>
        <taxon>Dikarya</taxon>
        <taxon>Ascomycota</taxon>
        <taxon>Pezizomycotina</taxon>
        <taxon>Dothideomycetes</taxon>
        <taxon>Dothideomycetes incertae sedis</taxon>
        <taxon>Lineolatales</taxon>
        <taxon>Lineolataceae</taxon>
        <taxon>Lineolata</taxon>
    </lineage>
</organism>
<protein>
    <submittedName>
        <fullName evidence="8">Aldo-keto reductase family 1 member C13</fullName>
    </submittedName>
</protein>
<dbReference type="CDD" id="cd19120">
    <property type="entry name" value="AKR_AKR3C2-3"/>
    <property type="match status" value="1"/>
</dbReference>
<dbReference type="PANTHER" id="PTHR43827:SF3">
    <property type="entry name" value="NADP-DEPENDENT OXIDOREDUCTASE DOMAIN-CONTAINING PROTEIN"/>
    <property type="match status" value="1"/>
</dbReference>
<evidence type="ECO:0000256" key="6">
    <source>
        <dbReference type="PIRSR" id="PIRSR000097-3"/>
    </source>
</evidence>
<keyword evidence="2" id="KW-0521">NADP</keyword>
<dbReference type="InterPro" id="IPR020471">
    <property type="entry name" value="AKR"/>
</dbReference>
<evidence type="ECO:0000256" key="3">
    <source>
        <dbReference type="ARBA" id="ARBA00023002"/>
    </source>
</evidence>
<dbReference type="SUPFAM" id="SSF51430">
    <property type="entry name" value="NAD(P)-linked oxidoreductase"/>
    <property type="match status" value="1"/>
</dbReference>
<feature type="domain" description="NADP-dependent oxidoreductase" evidence="7">
    <location>
        <begin position="23"/>
        <end position="276"/>
    </location>
</feature>
<sequence>MANLQTTMPSLKLNDGHSIPMLGFGTGTAWYKRSEGGLDRDLIDAIKTSLKLGYYHQDCAEVYCTEQEVGIAIKESSVPREKLFVTTKVYRELNDIEGSLKASLKKLQLDYVDLYLIHSPFKFKSDEELQQAWATMESLREAGLAKSIGVSNYLPQHLEKLMKTAKVTPACNQIEFHPYLQHGPLLDVHKKLGIATAAYGPLTAVSKARPGPVDDLYAKLAKKYAVTESEIALRWCIDQDVVAITTSGKEQRMSDYMRALAFKLNPAEIKEIKELGEEKHFRGFWKAQFAEDDRS</sequence>
<gene>
    <name evidence="8" type="ORF">BDY21DRAFT_291385</name>
</gene>
<evidence type="ECO:0000256" key="2">
    <source>
        <dbReference type="ARBA" id="ARBA00022857"/>
    </source>
</evidence>
<reference evidence="8" key="1">
    <citation type="journal article" date="2020" name="Stud. Mycol.">
        <title>101 Dothideomycetes genomes: a test case for predicting lifestyles and emergence of pathogens.</title>
        <authorList>
            <person name="Haridas S."/>
            <person name="Albert R."/>
            <person name="Binder M."/>
            <person name="Bloem J."/>
            <person name="Labutti K."/>
            <person name="Salamov A."/>
            <person name="Andreopoulos B."/>
            <person name="Baker S."/>
            <person name="Barry K."/>
            <person name="Bills G."/>
            <person name="Bluhm B."/>
            <person name="Cannon C."/>
            <person name="Castanera R."/>
            <person name="Culley D."/>
            <person name="Daum C."/>
            <person name="Ezra D."/>
            <person name="Gonzalez J."/>
            <person name="Henrissat B."/>
            <person name="Kuo A."/>
            <person name="Liang C."/>
            <person name="Lipzen A."/>
            <person name="Lutzoni F."/>
            <person name="Magnuson J."/>
            <person name="Mondo S."/>
            <person name="Nolan M."/>
            <person name="Ohm R."/>
            <person name="Pangilinan J."/>
            <person name="Park H.-J."/>
            <person name="Ramirez L."/>
            <person name="Alfaro M."/>
            <person name="Sun H."/>
            <person name="Tritt A."/>
            <person name="Yoshinaga Y."/>
            <person name="Zwiers L.-H."/>
            <person name="Turgeon B."/>
            <person name="Goodwin S."/>
            <person name="Spatafora J."/>
            <person name="Crous P."/>
            <person name="Grigoriev I."/>
        </authorList>
    </citation>
    <scope>NUCLEOTIDE SEQUENCE</scope>
    <source>
        <strain evidence="8">ATCC 16933</strain>
    </source>
</reference>
<evidence type="ECO:0000256" key="4">
    <source>
        <dbReference type="PIRSR" id="PIRSR000097-1"/>
    </source>
</evidence>
<dbReference type="Gene3D" id="3.20.20.100">
    <property type="entry name" value="NADP-dependent oxidoreductase domain"/>
    <property type="match status" value="1"/>
</dbReference>
<dbReference type="GO" id="GO:0016652">
    <property type="term" value="F:oxidoreductase activity, acting on NAD(P)H as acceptor"/>
    <property type="evidence" value="ECO:0007669"/>
    <property type="project" value="InterPro"/>
</dbReference>
<feature type="binding site" evidence="5">
    <location>
        <position position="118"/>
    </location>
    <ligand>
        <name>substrate</name>
    </ligand>
</feature>
<dbReference type="PRINTS" id="PR00069">
    <property type="entry name" value="ALDKETRDTASE"/>
</dbReference>
<dbReference type="OrthoDB" id="416253at2759"/>
<dbReference type="InterPro" id="IPR044494">
    <property type="entry name" value="AKR3C2/3"/>
</dbReference>
<keyword evidence="3" id="KW-0560">Oxidoreductase</keyword>
<dbReference type="PROSITE" id="PS00062">
    <property type="entry name" value="ALDOKETO_REDUCTASE_2"/>
    <property type="match status" value="1"/>
</dbReference>
<accession>A0A6A6NRQ2</accession>
<evidence type="ECO:0000256" key="5">
    <source>
        <dbReference type="PIRSR" id="PIRSR000097-2"/>
    </source>
</evidence>